<evidence type="ECO:0000313" key="2">
    <source>
        <dbReference type="Proteomes" id="UP000191500"/>
    </source>
</evidence>
<dbReference type="AlphaFoldDB" id="A0A1V6UR84"/>
<keyword evidence="2" id="KW-1185">Reference proteome</keyword>
<organism evidence="1 2">
    <name type="scientific">Penicillium coprophilum</name>
    <dbReference type="NCBI Taxonomy" id="36646"/>
    <lineage>
        <taxon>Eukaryota</taxon>
        <taxon>Fungi</taxon>
        <taxon>Dikarya</taxon>
        <taxon>Ascomycota</taxon>
        <taxon>Pezizomycotina</taxon>
        <taxon>Eurotiomycetes</taxon>
        <taxon>Eurotiomycetidae</taxon>
        <taxon>Eurotiales</taxon>
        <taxon>Aspergillaceae</taxon>
        <taxon>Penicillium</taxon>
    </lineage>
</organism>
<proteinExistence type="predicted"/>
<comment type="caution">
    <text evidence="1">The sequence shown here is derived from an EMBL/GenBank/DDBJ whole genome shotgun (WGS) entry which is preliminary data.</text>
</comment>
<sequence>MGEPTYHYTAKHQAENKQIDDWDWEICDLKRGWIEPTQRIEEHFHRLLVSMGYAAQHMLSLKSLRFEIQSENECKLYIRNSVNEVTLGWECLLEYQPDERASKVEYWSG</sequence>
<name>A0A1V6UR84_9EURO</name>
<evidence type="ECO:0000313" key="1">
    <source>
        <dbReference type="EMBL" id="OQE40942.1"/>
    </source>
</evidence>
<accession>A0A1V6UR84</accession>
<dbReference type="STRING" id="36646.A0A1V6UR84"/>
<gene>
    <name evidence="1" type="ORF">PENCOP_c005G03533</name>
</gene>
<reference evidence="2" key="1">
    <citation type="journal article" date="2017" name="Nat. Microbiol.">
        <title>Global analysis of biosynthetic gene clusters reveals vast potential of secondary metabolite production in Penicillium species.</title>
        <authorList>
            <person name="Nielsen J.C."/>
            <person name="Grijseels S."/>
            <person name="Prigent S."/>
            <person name="Ji B."/>
            <person name="Dainat J."/>
            <person name="Nielsen K.F."/>
            <person name="Frisvad J.C."/>
            <person name="Workman M."/>
            <person name="Nielsen J."/>
        </authorList>
    </citation>
    <scope>NUCLEOTIDE SEQUENCE [LARGE SCALE GENOMIC DNA]</scope>
    <source>
        <strain evidence="2">IBT 31321</strain>
    </source>
</reference>
<dbReference type="EMBL" id="MDDG01000005">
    <property type="protein sequence ID" value="OQE40942.1"/>
    <property type="molecule type" value="Genomic_DNA"/>
</dbReference>
<dbReference type="Proteomes" id="UP000191500">
    <property type="component" value="Unassembled WGS sequence"/>
</dbReference>
<protein>
    <submittedName>
        <fullName evidence="1">Uncharacterized protein</fullName>
    </submittedName>
</protein>